<dbReference type="AlphaFoldDB" id="A0A6M3IMU6"/>
<sequence length="124" mass="14193">MMSEDLKQYADEIIDATKGISGGIHKLLEGDVSIRTIWELLTALVLAAEKMYDGIEKSGAEKHKLVRQIWNELEAKYGLLDKLDSMIRLPWWLEPFDKKLLELLIDVLISLIVTVLNLTEGWLK</sequence>
<protein>
    <submittedName>
        <fullName evidence="1">Uncharacterized protein</fullName>
    </submittedName>
</protein>
<gene>
    <name evidence="1" type="ORF">MM415B01404_0011</name>
</gene>
<reference evidence="1" key="1">
    <citation type="submission" date="2020-03" db="EMBL/GenBank/DDBJ databases">
        <title>The deep terrestrial virosphere.</title>
        <authorList>
            <person name="Holmfeldt K."/>
            <person name="Nilsson E."/>
            <person name="Simone D."/>
            <person name="Lopez-Fernandez M."/>
            <person name="Wu X."/>
            <person name="de Brujin I."/>
            <person name="Lundin D."/>
            <person name="Andersson A."/>
            <person name="Bertilsson S."/>
            <person name="Dopson M."/>
        </authorList>
    </citation>
    <scope>NUCLEOTIDE SEQUENCE</scope>
    <source>
        <strain evidence="1">MM415B01404</strain>
    </source>
</reference>
<proteinExistence type="predicted"/>
<name>A0A6M3IMU6_9ZZZZ</name>
<organism evidence="1">
    <name type="scientific">viral metagenome</name>
    <dbReference type="NCBI Taxonomy" id="1070528"/>
    <lineage>
        <taxon>unclassified sequences</taxon>
        <taxon>metagenomes</taxon>
        <taxon>organismal metagenomes</taxon>
    </lineage>
</organism>
<dbReference type="EMBL" id="MT141341">
    <property type="protein sequence ID" value="QJA58839.1"/>
    <property type="molecule type" value="Genomic_DNA"/>
</dbReference>
<accession>A0A6M3IMU6</accession>
<evidence type="ECO:0000313" key="1">
    <source>
        <dbReference type="EMBL" id="QJA58839.1"/>
    </source>
</evidence>